<keyword evidence="5" id="KW-1185">Reference proteome</keyword>
<evidence type="ECO:0000313" key="4">
    <source>
        <dbReference type="EMBL" id="VDP06551.1"/>
    </source>
</evidence>
<dbReference type="WBParaSite" id="HPBE_0001663601-mRNA-1">
    <property type="protein sequence ID" value="HPBE_0001663601-mRNA-1"/>
    <property type="gene ID" value="HPBE_0001663601"/>
</dbReference>
<proteinExistence type="inferred from homology"/>
<evidence type="ECO:0000256" key="1">
    <source>
        <dbReference type="ARBA" id="ARBA00010136"/>
    </source>
</evidence>
<dbReference type="OrthoDB" id="10031169at2759"/>
<dbReference type="EMBL" id="UZAH01029530">
    <property type="protein sequence ID" value="VDP06551.1"/>
    <property type="molecule type" value="Genomic_DNA"/>
</dbReference>
<organism evidence="5 6">
    <name type="scientific">Heligmosomoides polygyrus</name>
    <name type="common">Parasitic roundworm</name>
    <dbReference type="NCBI Taxonomy" id="6339"/>
    <lineage>
        <taxon>Eukaryota</taxon>
        <taxon>Metazoa</taxon>
        <taxon>Ecdysozoa</taxon>
        <taxon>Nematoda</taxon>
        <taxon>Chromadorea</taxon>
        <taxon>Rhabditida</taxon>
        <taxon>Rhabditina</taxon>
        <taxon>Rhabditomorpha</taxon>
        <taxon>Strongyloidea</taxon>
        <taxon>Heligmosomidae</taxon>
        <taxon>Heligmosomoides</taxon>
    </lineage>
</organism>
<evidence type="ECO:0000313" key="5">
    <source>
        <dbReference type="Proteomes" id="UP000050761"/>
    </source>
</evidence>
<evidence type="ECO:0000259" key="2">
    <source>
        <dbReference type="Pfam" id="PF01433"/>
    </source>
</evidence>
<dbReference type="Pfam" id="PF11838">
    <property type="entry name" value="ERAP1_C"/>
    <property type="match status" value="1"/>
</dbReference>
<feature type="domain" description="ERAP1-like C-terminal" evidence="3">
    <location>
        <begin position="131"/>
        <end position="398"/>
    </location>
</feature>
<sequence>MISSLIGEETFKQSVTHYLKKFSYNNAQPSDLWTAFDDTVKDVPGPRGRRLKIAEFADQWTSQLRFPMVTAESVNAATLKISQRRYKTNEQSKEQEEYRHPKYGFKWDVPLWYQEGNDTEVKFVWLTRGEYSVRTRNAIISDAFAAAMISQLDYETVFRLLEYAKKEKEFLPWDEIIRGFSSVLKFFGNEPESKMAKNYMMSIMKPIYENSDIDFLATNYKSETLFFELILQQSVISTFCSFGSRDCLAKLKTLFDKEVMQKCKEGEPASQCANVAAPLRSMVYCYGVKEGGDAAFDKVMGMYKVEGVQLEKDHLLQALLLLTLDRNSSFVRFQDVHKVFDAVSANPVGEEFMFNFLIERWEEILESLPTEYRVVQWIISVCAAGIRSEQQIEQMRNLQKYGLRASDFGAFHEEIEKAQHKVEWIKKHFRKLADFFKQYTSL</sequence>
<comment type="similarity">
    <text evidence="1">Belongs to the peptidase M1 family.</text>
</comment>
<dbReference type="Gene3D" id="1.10.390.10">
    <property type="entry name" value="Neutral Protease Domain 2"/>
    <property type="match status" value="1"/>
</dbReference>
<dbReference type="Pfam" id="PF01433">
    <property type="entry name" value="Peptidase_M1"/>
    <property type="match status" value="1"/>
</dbReference>
<dbReference type="GO" id="GO:0006508">
    <property type="term" value="P:proteolysis"/>
    <property type="evidence" value="ECO:0007669"/>
    <property type="project" value="TreeGrafter"/>
</dbReference>
<dbReference type="InterPro" id="IPR050344">
    <property type="entry name" value="Peptidase_M1_aminopeptidases"/>
</dbReference>
<accession>A0A3P8A5H6</accession>
<reference evidence="4 5" key="1">
    <citation type="submission" date="2018-11" db="EMBL/GenBank/DDBJ databases">
        <authorList>
            <consortium name="Pathogen Informatics"/>
        </authorList>
    </citation>
    <scope>NUCLEOTIDE SEQUENCE [LARGE SCALE GENOMIC DNA]</scope>
</reference>
<evidence type="ECO:0000259" key="3">
    <source>
        <dbReference type="Pfam" id="PF11838"/>
    </source>
</evidence>
<evidence type="ECO:0000313" key="6">
    <source>
        <dbReference type="WBParaSite" id="HPBE_0001663601-mRNA-1"/>
    </source>
</evidence>
<dbReference type="InterPro" id="IPR024571">
    <property type="entry name" value="ERAP1-like_C_dom"/>
</dbReference>
<accession>A0A183G4Z1</accession>
<dbReference type="Proteomes" id="UP000050761">
    <property type="component" value="Unassembled WGS sequence"/>
</dbReference>
<dbReference type="GO" id="GO:0042277">
    <property type="term" value="F:peptide binding"/>
    <property type="evidence" value="ECO:0007669"/>
    <property type="project" value="TreeGrafter"/>
</dbReference>
<dbReference type="GO" id="GO:0043171">
    <property type="term" value="P:peptide catabolic process"/>
    <property type="evidence" value="ECO:0007669"/>
    <property type="project" value="TreeGrafter"/>
</dbReference>
<gene>
    <name evidence="4" type="ORF">HPBE_LOCUS16635</name>
</gene>
<feature type="domain" description="Peptidase M1 membrane alanine aminopeptidase" evidence="2">
    <location>
        <begin position="1"/>
        <end position="60"/>
    </location>
</feature>
<dbReference type="GO" id="GO:0070006">
    <property type="term" value="F:metalloaminopeptidase activity"/>
    <property type="evidence" value="ECO:0007669"/>
    <property type="project" value="TreeGrafter"/>
</dbReference>
<dbReference type="PANTHER" id="PTHR11533:SF301">
    <property type="entry name" value="AMINOPEPTIDASE"/>
    <property type="match status" value="1"/>
</dbReference>
<dbReference type="AlphaFoldDB" id="A0A183G4Z1"/>
<dbReference type="Gene3D" id="1.25.50.20">
    <property type="match status" value="1"/>
</dbReference>
<dbReference type="InterPro" id="IPR027268">
    <property type="entry name" value="Peptidase_M4/M1_CTD_sf"/>
</dbReference>
<name>A0A183G4Z1_HELPZ</name>
<dbReference type="InterPro" id="IPR014782">
    <property type="entry name" value="Peptidase_M1_dom"/>
</dbReference>
<reference evidence="6" key="2">
    <citation type="submission" date="2019-09" db="UniProtKB">
        <authorList>
            <consortium name="WormBaseParasite"/>
        </authorList>
    </citation>
    <scope>IDENTIFICATION</scope>
</reference>
<dbReference type="GO" id="GO:0008270">
    <property type="term" value="F:zinc ion binding"/>
    <property type="evidence" value="ECO:0007669"/>
    <property type="project" value="InterPro"/>
</dbReference>
<dbReference type="GO" id="GO:0016020">
    <property type="term" value="C:membrane"/>
    <property type="evidence" value="ECO:0007669"/>
    <property type="project" value="TreeGrafter"/>
</dbReference>
<dbReference type="GO" id="GO:0005615">
    <property type="term" value="C:extracellular space"/>
    <property type="evidence" value="ECO:0007669"/>
    <property type="project" value="TreeGrafter"/>
</dbReference>
<dbReference type="PANTHER" id="PTHR11533">
    <property type="entry name" value="PROTEASE M1 ZINC METALLOPROTEASE"/>
    <property type="match status" value="1"/>
</dbReference>
<protein>
    <submittedName>
        <fullName evidence="6">ERAP1_C domain-containing protein</fullName>
    </submittedName>
</protein>
<dbReference type="SUPFAM" id="SSF55486">
    <property type="entry name" value="Metalloproteases ('zincins'), catalytic domain"/>
    <property type="match status" value="1"/>
</dbReference>
<dbReference type="GO" id="GO:0005737">
    <property type="term" value="C:cytoplasm"/>
    <property type="evidence" value="ECO:0007669"/>
    <property type="project" value="TreeGrafter"/>
</dbReference>